<proteinExistence type="predicted"/>
<evidence type="ECO:0000313" key="5">
    <source>
        <dbReference type="Proteomes" id="UP000547674"/>
    </source>
</evidence>
<keyword evidence="1" id="KW-0732">Signal</keyword>
<name>A0A7Y2E6P1_UNCEI</name>
<sequence>MAACARPVPPSGGPEDKTPPFLVSVQPESLATGVALDSEIVLEFSEAIDKESLLKSLWISPPRVPKNVSVSGKTARIKTRRAFTESTTYSILLSTALKDRRRNQLSAPHQWMFSTGPELSPYSVSGKVKRVSRGSGGQVLIGVYAADADTLPDPRVVEPLAMTEADGEGNYNLPGLAQSTSPLLVYAMLDRDGNRSIFGSREFVSAKPETLSFEKGPRAKLNLQLIDPEAEGSLEGIIATASGDTTEVWVQLFDAVDDSLLVVRHEAPVDTTGQFLLKKVKPGTYRLISYCDFDNNQKRDPADGWILVLPEVIVPPGEKRELGSLPGPDCSPQ</sequence>
<evidence type="ECO:0000256" key="2">
    <source>
        <dbReference type="SAM" id="MobiDB-lite"/>
    </source>
</evidence>
<gene>
    <name evidence="4" type="ORF">HKN21_05650</name>
</gene>
<comment type="caution">
    <text evidence="4">The sequence shown here is derived from an EMBL/GenBank/DDBJ whole genome shotgun (WGS) entry which is preliminary data.</text>
</comment>
<evidence type="ECO:0000313" key="4">
    <source>
        <dbReference type="EMBL" id="NNF06224.1"/>
    </source>
</evidence>
<dbReference type="EMBL" id="JABDJR010000214">
    <property type="protein sequence ID" value="NNF06224.1"/>
    <property type="molecule type" value="Genomic_DNA"/>
</dbReference>
<organism evidence="4 5">
    <name type="scientific">Eiseniibacteriota bacterium</name>
    <dbReference type="NCBI Taxonomy" id="2212470"/>
    <lineage>
        <taxon>Bacteria</taxon>
        <taxon>Candidatus Eiseniibacteriota</taxon>
    </lineage>
</organism>
<dbReference type="Proteomes" id="UP000547674">
    <property type="component" value="Unassembled WGS sequence"/>
</dbReference>
<protein>
    <recommendedName>
        <fullName evidence="3">SbsA Ig-like domain-containing protein</fullName>
    </recommendedName>
</protein>
<dbReference type="AlphaFoldDB" id="A0A7Y2E6P1"/>
<feature type="domain" description="SbsA Ig-like" evidence="3">
    <location>
        <begin position="16"/>
        <end position="115"/>
    </location>
</feature>
<evidence type="ECO:0000259" key="3">
    <source>
        <dbReference type="Pfam" id="PF13205"/>
    </source>
</evidence>
<dbReference type="InterPro" id="IPR032812">
    <property type="entry name" value="SbsA_Ig"/>
</dbReference>
<reference evidence="4 5" key="1">
    <citation type="submission" date="2020-03" db="EMBL/GenBank/DDBJ databases">
        <title>Metabolic flexibility allows generalist bacteria to become dominant in a frequently disturbed ecosystem.</title>
        <authorList>
            <person name="Chen Y.-J."/>
            <person name="Leung P.M."/>
            <person name="Bay S.K."/>
            <person name="Hugenholtz P."/>
            <person name="Kessler A.J."/>
            <person name="Shelley G."/>
            <person name="Waite D.W."/>
            <person name="Cook P.L."/>
            <person name="Greening C."/>
        </authorList>
    </citation>
    <scope>NUCLEOTIDE SEQUENCE [LARGE SCALE GENOMIC DNA]</scope>
    <source>
        <strain evidence="4">SS_bin_28</strain>
    </source>
</reference>
<dbReference type="Pfam" id="PF13205">
    <property type="entry name" value="Big_5"/>
    <property type="match status" value="1"/>
</dbReference>
<accession>A0A7Y2E6P1</accession>
<evidence type="ECO:0000256" key="1">
    <source>
        <dbReference type="ARBA" id="ARBA00022729"/>
    </source>
</evidence>
<dbReference type="InterPro" id="IPR014755">
    <property type="entry name" value="Cu-Rt/internalin_Ig-like"/>
</dbReference>
<dbReference type="Gene3D" id="2.60.40.1220">
    <property type="match status" value="1"/>
</dbReference>
<feature type="region of interest" description="Disordered" evidence="2">
    <location>
        <begin position="1"/>
        <end position="20"/>
    </location>
</feature>